<dbReference type="InParanoid" id="A0A0C3E088"/>
<dbReference type="AlphaFoldDB" id="A0A0C3E088"/>
<accession>A0A0C3E088</accession>
<dbReference type="EMBL" id="KN822046">
    <property type="protein sequence ID" value="KIM61909.1"/>
    <property type="molecule type" value="Genomic_DNA"/>
</dbReference>
<keyword evidence="2" id="KW-1185">Reference proteome</keyword>
<proteinExistence type="predicted"/>
<dbReference type="Proteomes" id="UP000053989">
    <property type="component" value="Unassembled WGS sequence"/>
</dbReference>
<dbReference type="InterPro" id="IPR040521">
    <property type="entry name" value="KDZ"/>
</dbReference>
<reference evidence="1 2" key="1">
    <citation type="submission" date="2014-04" db="EMBL/GenBank/DDBJ databases">
        <authorList>
            <consortium name="DOE Joint Genome Institute"/>
            <person name="Kuo A."/>
            <person name="Kohler A."/>
            <person name="Nagy L.G."/>
            <person name="Floudas D."/>
            <person name="Copeland A."/>
            <person name="Barry K.W."/>
            <person name="Cichocki N."/>
            <person name="Veneault-Fourrey C."/>
            <person name="LaButti K."/>
            <person name="Lindquist E.A."/>
            <person name="Lipzen A."/>
            <person name="Lundell T."/>
            <person name="Morin E."/>
            <person name="Murat C."/>
            <person name="Sun H."/>
            <person name="Tunlid A."/>
            <person name="Henrissat B."/>
            <person name="Grigoriev I.V."/>
            <person name="Hibbett D.S."/>
            <person name="Martin F."/>
            <person name="Nordberg H.P."/>
            <person name="Cantor M.N."/>
            <person name="Hua S.X."/>
        </authorList>
    </citation>
    <scope>NUCLEOTIDE SEQUENCE [LARGE SCALE GENOMIC DNA]</scope>
    <source>
        <strain evidence="1 2">Foug A</strain>
    </source>
</reference>
<feature type="non-terminal residue" evidence="1">
    <location>
        <position position="1"/>
    </location>
</feature>
<organism evidence="1 2">
    <name type="scientific">Scleroderma citrinum Foug A</name>
    <dbReference type="NCBI Taxonomy" id="1036808"/>
    <lineage>
        <taxon>Eukaryota</taxon>
        <taxon>Fungi</taxon>
        <taxon>Dikarya</taxon>
        <taxon>Basidiomycota</taxon>
        <taxon>Agaricomycotina</taxon>
        <taxon>Agaricomycetes</taxon>
        <taxon>Agaricomycetidae</taxon>
        <taxon>Boletales</taxon>
        <taxon>Sclerodermatineae</taxon>
        <taxon>Sclerodermataceae</taxon>
        <taxon>Scleroderma</taxon>
    </lineage>
</organism>
<name>A0A0C3E088_9AGAM</name>
<dbReference type="STRING" id="1036808.A0A0C3E088"/>
<protein>
    <recommendedName>
        <fullName evidence="3">CxC1-like cysteine cluster associated with KDZ transposases domain-containing protein</fullName>
    </recommendedName>
</protein>
<evidence type="ECO:0000313" key="2">
    <source>
        <dbReference type="Proteomes" id="UP000053989"/>
    </source>
</evidence>
<reference evidence="2" key="2">
    <citation type="submission" date="2015-01" db="EMBL/GenBank/DDBJ databases">
        <title>Evolutionary Origins and Diversification of the Mycorrhizal Mutualists.</title>
        <authorList>
            <consortium name="DOE Joint Genome Institute"/>
            <consortium name="Mycorrhizal Genomics Consortium"/>
            <person name="Kohler A."/>
            <person name="Kuo A."/>
            <person name="Nagy L.G."/>
            <person name="Floudas D."/>
            <person name="Copeland A."/>
            <person name="Barry K.W."/>
            <person name="Cichocki N."/>
            <person name="Veneault-Fourrey C."/>
            <person name="LaButti K."/>
            <person name="Lindquist E.A."/>
            <person name="Lipzen A."/>
            <person name="Lundell T."/>
            <person name="Morin E."/>
            <person name="Murat C."/>
            <person name="Riley R."/>
            <person name="Ohm R."/>
            <person name="Sun H."/>
            <person name="Tunlid A."/>
            <person name="Henrissat B."/>
            <person name="Grigoriev I.V."/>
            <person name="Hibbett D.S."/>
            <person name="Martin F."/>
        </authorList>
    </citation>
    <scope>NUCLEOTIDE SEQUENCE [LARGE SCALE GENOMIC DNA]</scope>
    <source>
        <strain evidence="2">Foug A</strain>
    </source>
</reference>
<evidence type="ECO:0008006" key="3">
    <source>
        <dbReference type="Google" id="ProtNLM"/>
    </source>
</evidence>
<evidence type="ECO:0000313" key="1">
    <source>
        <dbReference type="EMBL" id="KIM61909.1"/>
    </source>
</evidence>
<dbReference type="Pfam" id="PF18758">
    <property type="entry name" value="KDZ"/>
    <property type="match status" value="1"/>
</dbReference>
<gene>
    <name evidence="1" type="ORF">SCLCIDRAFT_120619</name>
</gene>
<dbReference type="HOGENOM" id="CLU_105515_0_0_1"/>
<dbReference type="OrthoDB" id="3257768at2759"/>
<sequence length="179" mass="20710">QKVVTFYDINCQYSQNLVCWIWSNNFISLLDGLQILPGIRIWHVHGHKLECFPRYALNFIPGAGRVDGEILETLWSSLNIISPSARGMATPHQQESLDFQMSDSNFLKMVWMSLVLSRKLKSAQRSLREVTEAFDKLNNQVPESLRMLWLEQQTKALNVQLMDPCAMDIYDVQLEKGMF</sequence>